<evidence type="ECO:0000256" key="1">
    <source>
        <dbReference type="SAM" id="MobiDB-lite"/>
    </source>
</evidence>
<keyword evidence="3" id="KW-1185">Reference proteome</keyword>
<feature type="region of interest" description="Disordered" evidence="1">
    <location>
        <begin position="139"/>
        <end position="159"/>
    </location>
</feature>
<dbReference type="AlphaFoldDB" id="A0A502GPV9"/>
<feature type="compositionally biased region" description="Pro residues" evidence="1">
    <location>
        <begin position="144"/>
        <end position="154"/>
    </location>
</feature>
<organism evidence="2 3">
    <name type="scientific">Hymenobacter nivis</name>
    <dbReference type="NCBI Taxonomy" id="1850093"/>
    <lineage>
        <taxon>Bacteria</taxon>
        <taxon>Pseudomonadati</taxon>
        <taxon>Bacteroidota</taxon>
        <taxon>Cytophagia</taxon>
        <taxon>Cytophagales</taxon>
        <taxon>Hymenobacteraceae</taxon>
        <taxon>Hymenobacter</taxon>
    </lineage>
</organism>
<sequence>MTQPPDTPEDGRPHLRRALDDLPVRAPDPATWPRIAAQLAADEALARAVPALPTHEPDAALWDAIAARLHVVESIESQNNIVPVALGPLAVVRALWPARTVRRVLAVAASVLLVLGVWWQQRPAPGAPAGALHETLSFSEEMGPPAPAPAPGPDPLDRQGRAFIDAHCSALPAVCQSGEFRSLRTQLTELETQQAQLRRDTRRFGASPELLREQARLVSLQASITRELVQLLIS</sequence>
<dbReference type="OrthoDB" id="882004at2"/>
<dbReference type="Proteomes" id="UP000317646">
    <property type="component" value="Unassembled WGS sequence"/>
</dbReference>
<comment type="caution">
    <text evidence="2">The sequence shown here is derived from an EMBL/GenBank/DDBJ whole genome shotgun (WGS) entry which is preliminary data.</text>
</comment>
<evidence type="ECO:0000313" key="2">
    <source>
        <dbReference type="EMBL" id="TPG62953.1"/>
    </source>
</evidence>
<dbReference type="RefSeq" id="WP_140468832.1">
    <property type="nucleotide sequence ID" value="NZ_RCYZ01000008.1"/>
</dbReference>
<gene>
    <name evidence="2" type="ORF">EAH73_17980</name>
</gene>
<protein>
    <submittedName>
        <fullName evidence="2">Uncharacterized protein</fullName>
    </submittedName>
</protein>
<name>A0A502GPV9_9BACT</name>
<proteinExistence type="predicted"/>
<reference evidence="2 3" key="1">
    <citation type="journal article" date="2019" name="Environ. Microbiol.">
        <title>Species interactions and distinct microbial communities in high Arctic permafrost affected cryosols are associated with the CH4 and CO2 gas fluxes.</title>
        <authorList>
            <person name="Altshuler I."/>
            <person name="Hamel J."/>
            <person name="Turney S."/>
            <person name="Magnuson E."/>
            <person name="Levesque R."/>
            <person name="Greer C."/>
            <person name="Whyte L.G."/>
        </authorList>
    </citation>
    <scope>NUCLEOTIDE SEQUENCE [LARGE SCALE GENOMIC DNA]</scope>
    <source>
        <strain evidence="2 3">S9.2P</strain>
    </source>
</reference>
<accession>A0A502GPV9</accession>
<dbReference type="EMBL" id="RCYZ01000008">
    <property type="protein sequence ID" value="TPG62953.1"/>
    <property type="molecule type" value="Genomic_DNA"/>
</dbReference>
<evidence type="ECO:0000313" key="3">
    <source>
        <dbReference type="Proteomes" id="UP000317646"/>
    </source>
</evidence>